<proteinExistence type="predicted"/>
<evidence type="ECO:0000256" key="1">
    <source>
        <dbReference type="SAM" id="SignalP"/>
    </source>
</evidence>
<feature type="chain" id="PRO_5001572335" evidence="1">
    <location>
        <begin position="17"/>
        <end position="219"/>
    </location>
</feature>
<dbReference type="STRING" id="1280950.HJO_14857"/>
<keyword evidence="1" id="KW-0732">Signal</keyword>
<sequence>MIRTLLVSAVSALALAACSSTPAPDRTAVAVDSTSAAEPQATAFEMAMQTVEDLVAAGNTQAALDRLTQLLGNPALNREEYAEIVYRRGEIRFGPGGYDTTGAIEDFEEVIDTYPDTEWHTAAVPMLDSARAKATALHAQLGQPETTRLQKFDFLMELGMHQEAIDLMIANNLTPDNAALVAMYDIGYLCEDDALTGRGYQAVEADGTPRTLHFCDFGK</sequence>
<protein>
    <submittedName>
        <fullName evidence="2">Putative lipoprotein</fullName>
    </submittedName>
</protein>
<dbReference type="EMBL" id="ARYK01000008">
    <property type="protein sequence ID" value="KCZ89508.1"/>
    <property type="molecule type" value="Genomic_DNA"/>
</dbReference>
<dbReference type="Proteomes" id="UP000025171">
    <property type="component" value="Unassembled WGS sequence"/>
</dbReference>
<dbReference type="OrthoDB" id="7619157at2"/>
<organism evidence="2 3">
    <name type="scientific">Hyphomonas johnsonii MHS-2</name>
    <dbReference type="NCBI Taxonomy" id="1280950"/>
    <lineage>
        <taxon>Bacteria</taxon>
        <taxon>Pseudomonadati</taxon>
        <taxon>Pseudomonadota</taxon>
        <taxon>Alphaproteobacteria</taxon>
        <taxon>Hyphomonadales</taxon>
        <taxon>Hyphomonadaceae</taxon>
        <taxon>Hyphomonas</taxon>
    </lineage>
</organism>
<dbReference type="PATRIC" id="fig|1280950.3.peg.2984"/>
<reference evidence="2 3" key="1">
    <citation type="journal article" date="2014" name="Antonie Van Leeuwenhoek">
        <title>Hyphomonas beringensis sp. nov. and Hyphomonas chukchiensis sp. nov., isolated from surface seawater of the Bering Sea and Chukchi Sea.</title>
        <authorList>
            <person name="Li C."/>
            <person name="Lai Q."/>
            <person name="Li G."/>
            <person name="Dong C."/>
            <person name="Wang J."/>
            <person name="Liao Y."/>
            <person name="Shao Z."/>
        </authorList>
    </citation>
    <scope>NUCLEOTIDE SEQUENCE [LARGE SCALE GENOMIC DNA]</scope>
    <source>
        <strain evidence="2 3">MHS-2</strain>
    </source>
</reference>
<evidence type="ECO:0000313" key="3">
    <source>
        <dbReference type="Proteomes" id="UP000025171"/>
    </source>
</evidence>
<dbReference type="AlphaFoldDB" id="A0A059FG71"/>
<dbReference type="eggNOG" id="ENOG50300MX">
    <property type="taxonomic scope" value="Bacteria"/>
</dbReference>
<dbReference type="Gene3D" id="1.25.40.10">
    <property type="entry name" value="Tetratricopeptide repeat domain"/>
    <property type="match status" value="1"/>
</dbReference>
<dbReference type="InterPro" id="IPR011990">
    <property type="entry name" value="TPR-like_helical_dom_sf"/>
</dbReference>
<keyword evidence="2" id="KW-0449">Lipoprotein</keyword>
<gene>
    <name evidence="2" type="ORF">HJO_14857</name>
</gene>
<accession>A0A059FG71</accession>
<evidence type="ECO:0000313" key="2">
    <source>
        <dbReference type="EMBL" id="KCZ89508.1"/>
    </source>
</evidence>
<keyword evidence="3" id="KW-1185">Reference proteome</keyword>
<dbReference type="PROSITE" id="PS51257">
    <property type="entry name" value="PROKAR_LIPOPROTEIN"/>
    <property type="match status" value="1"/>
</dbReference>
<comment type="caution">
    <text evidence="2">The sequence shown here is derived from an EMBL/GenBank/DDBJ whole genome shotgun (WGS) entry which is preliminary data.</text>
</comment>
<dbReference type="RefSeq" id="WP_156945703.1">
    <property type="nucleotide sequence ID" value="NZ_ARYK01000008.1"/>
</dbReference>
<name>A0A059FG71_9PROT</name>
<feature type="signal peptide" evidence="1">
    <location>
        <begin position="1"/>
        <end position="16"/>
    </location>
</feature>